<evidence type="ECO:0000313" key="1">
    <source>
        <dbReference type="EMBL" id="CAK7932440.1"/>
    </source>
</evidence>
<accession>A0AAV1UCY9</accession>
<name>A0AAV1UCY9_9STRA</name>
<proteinExistence type="predicted"/>
<dbReference type="Gene3D" id="1.10.287.1490">
    <property type="match status" value="1"/>
</dbReference>
<organism evidence="1 2">
    <name type="scientific">Peronospora matthiolae</name>
    <dbReference type="NCBI Taxonomy" id="2874970"/>
    <lineage>
        <taxon>Eukaryota</taxon>
        <taxon>Sar</taxon>
        <taxon>Stramenopiles</taxon>
        <taxon>Oomycota</taxon>
        <taxon>Peronosporomycetes</taxon>
        <taxon>Peronosporales</taxon>
        <taxon>Peronosporaceae</taxon>
        <taxon>Peronospora</taxon>
    </lineage>
</organism>
<dbReference type="AlphaFoldDB" id="A0AAV1UCY9"/>
<comment type="caution">
    <text evidence="1">The sequence shown here is derived from an EMBL/GenBank/DDBJ whole genome shotgun (WGS) entry which is preliminary data.</text>
</comment>
<sequence length="134" mass="15176">MDAGNARMHAAISQETARLWKVQPEKKKDRYKAGLSQTQTKVGRLRDALAALVVEINQRRDDLADLEVDRDRLRSFLDDGDDQVCRLQNKISNQESEHDLALCDRDALRASIASFSTSICLPIFQFFRGGPIPF</sequence>
<reference evidence="1" key="1">
    <citation type="submission" date="2024-01" db="EMBL/GenBank/DDBJ databases">
        <authorList>
            <person name="Webb A."/>
        </authorList>
    </citation>
    <scope>NUCLEOTIDE SEQUENCE</scope>
    <source>
        <strain evidence="1">Pm1</strain>
    </source>
</reference>
<gene>
    <name evidence="1" type="ORF">PM001_LOCUS17590</name>
</gene>
<dbReference type="Proteomes" id="UP001162060">
    <property type="component" value="Unassembled WGS sequence"/>
</dbReference>
<dbReference type="EMBL" id="CAKLBY020000190">
    <property type="protein sequence ID" value="CAK7932440.1"/>
    <property type="molecule type" value="Genomic_DNA"/>
</dbReference>
<evidence type="ECO:0000313" key="2">
    <source>
        <dbReference type="Proteomes" id="UP001162060"/>
    </source>
</evidence>
<protein>
    <submittedName>
        <fullName evidence="1">Uncharacterized protein</fullName>
    </submittedName>
</protein>